<evidence type="ECO:0000313" key="10">
    <source>
        <dbReference type="Proteomes" id="UP000253303"/>
    </source>
</evidence>
<keyword evidence="6 8" id="KW-0472">Membrane</keyword>
<evidence type="ECO:0000256" key="8">
    <source>
        <dbReference type="SAM" id="Phobius"/>
    </source>
</evidence>
<evidence type="ECO:0000256" key="5">
    <source>
        <dbReference type="ARBA" id="ARBA00022989"/>
    </source>
</evidence>
<dbReference type="Proteomes" id="UP000253303">
    <property type="component" value="Unassembled WGS sequence"/>
</dbReference>
<dbReference type="PANTHER" id="PTHR10464:SF4">
    <property type="entry name" value="UREA TRANSPORTER"/>
    <property type="match status" value="1"/>
</dbReference>
<comment type="similarity">
    <text evidence="2">Belongs to the urea transporter family.</text>
</comment>
<feature type="transmembrane region" description="Helical" evidence="8">
    <location>
        <begin position="229"/>
        <end position="247"/>
    </location>
</feature>
<feature type="transmembrane region" description="Helical" evidence="8">
    <location>
        <begin position="91"/>
        <end position="114"/>
    </location>
</feature>
<dbReference type="PANTHER" id="PTHR10464">
    <property type="entry name" value="UREA TRANSPORTER"/>
    <property type="match status" value="1"/>
</dbReference>
<feature type="transmembrane region" description="Helical" evidence="8">
    <location>
        <begin position="253"/>
        <end position="273"/>
    </location>
</feature>
<protein>
    <submittedName>
        <fullName evidence="9">Urea transporter</fullName>
    </submittedName>
</protein>
<name>A0A366LYF9_9ACTN</name>
<dbReference type="GO" id="GO:0015204">
    <property type="term" value="F:urea transmembrane transporter activity"/>
    <property type="evidence" value="ECO:0007669"/>
    <property type="project" value="InterPro"/>
</dbReference>
<evidence type="ECO:0000256" key="2">
    <source>
        <dbReference type="ARBA" id="ARBA00005914"/>
    </source>
</evidence>
<comment type="subcellular location">
    <subcellularLocation>
        <location evidence="1">Cell membrane</location>
        <topology evidence="1">Multi-pass membrane protein</topology>
    </subcellularLocation>
</comment>
<comment type="caution">
    <text evidence="9">The sequence shown here is derived from an EMBL/GenBank/DDBJ whole genome shotgun (WGS) entry which is preliminary data.</text>
</comment>
<gene>
    <name evidence="9" type="ORF">DP939_20195</name>
</gene>
<dbReference type="OrthoDB" id="3672812at2"/>
<dbReference type="Pfam" id="PF03253">
    <property type="entry name" value="UT"/>
    <property type="match status" value="1"/>
</dbReference>
<proteinExistence type="inferred from homology"/>
<feature type="transmembrane region" description="Helical" evidence="8">
    <location>
        <begin position="27"/>
        <end position="58"/>
    </location>
</feature>
<dbReference type="InterPro" id="IPR029020">
    <property type="entry name" value="Ammonium/urea_transptr"/>
</dbReference>
<evidence type="ECO:0000313" key="9">
    <source>
        <dbReference type="EMBL" id="RBQ18399.1"/>
    </source>
</evidence>
<organism evidence="9 10">
    <name type="scientific">Spongiactinospora rosea</name>
    <dbReference type="NCBI Taxonomy" id="2248750"/>
    <lineage>
        <taxon>Bacteria</taxon>
        <taxon>Bacillati</taxon>
        <taxon>Actinomycetota</taxon>
        <taxon>Actinomycetes</taxon>
        <taxon>Streptosporangiales</taxon>
        <taxon>Streptosporangiaceae</taxon>
        <taxon>Spongiactinospora</taxon>
    </lineage>
</organism>
<evidence type="ECO:0000256" key="3">
    <source>
        <dbReference type="ARBA" id="ARBA00022475"/>
    </source>
</evidence>
<sequence>MQPRELPLATLRGVCQVEFQNNVWTALLFLLALLLGGWQFAVFALIGAFVTTVTAWVLGVARDRITIGLEGFNGTLIGVAVALFFEVGWVALMLVIAASVLGAVVTAALTVLLAPYNVPALTAPFCVVTSLVMIGGPAFARVWDARLPPAPVSARPTAALTFTDVWQGLLNGIGQVFFQDKWYAGLVFLIGLLVASRVAAIAAVAGSAIGIIVAVILGAPATDIGAGLYGYNPVLTAIALAGVFVALTPHGVLYAVLGAIATVVVTAGVAALFRPVGGPALTWPFVLVTWTFLAAVPMFAKIRRPS</sequence>
<reference evidence="9 10" key="1">
    <citation type="submission" date="2018-06" db="EMBL/GenBank/DDBJ databases">
        <title>Sphaerisporangium craniellae sp. nov., isolated from a marine sponge in the South China Sea.</title>
        <authorList>
            <person name="Li L."/>
        </authorList>
    </citation>
    <scope>NUCLEOTIDE SEQUENCE [LARGE SCALE GENOMIC DNA]</scope>
    <source>
        <strain evidence="9 10">LHW63015</strain>
    </source>
</reference>
<feature type="transmembrane region" description="Helical" evidence="8">
    <location>
        <begin position="121"/>
        <end position="140"/>
    </location>
</feature>
<evidence type="ECO:0000256" key="7">
    <source>
        <dbReference type="PIRSR" id="PIRSR016502-1"/>
    </source>
</evidence>
<dbReference type="PIRSF" id="PIRSF016502">
    <property type="entry name" value="Urea_transporter"/>
    <property type="match status" value="1"/>
</dbReference>
<dbReference type="AlphaFoldDB" id="A0A366LYF9"/>
<feature type="site" description="Important for channel permeability" evidence="7">
    <location>
        <position position="282"/>
    </location>
</feature>
<feature type="transmembrane region" description="Helical" evidence="8">
    <location>
        <begin position="65"/>
        <end position="85"/>
    </location>
</feature>
<keyword evidence="3" id="KW-1003">Cell membrane</keyword>
<evidence type="ECO:0000256" key="4">
    <source>
        <dbReference type="ARBA" id="ARBA00022692"/>
    </source>
</evidence>
<dbReference type="InterPro" id="IPR004937">
    <property type="entry name" value="Urea_transporter"/>
</dbReference>
<keyword evidence="5 8" id="KW-1133">Transmembrane helix</keyword>
<keyword evidence="4 8" id="KW-0812">Transmembrane</keyword>
<keyword evidence="10" id="KW-1185">Reference proteome</keyword>
<evidence type="ECO:0000256" key="1">
    <source>
        <dbReference type="ARBA" id="ARBA00004651"/>
    </source>
</evidence>
<evidence type="ECO:0000256" key="6">
    <source>
        <dbReference type="ARBA" id="ARBA00023136"/>
    </source>
</evidence>
<accession>A0A366LYF9</accession>
<feature type="transmembrane region" description="Helical" evidence="8">
    <location>
        <begin position="186"/>
        <end position="217"/>
    </location>
</feature>
<dbReference type="EMBL" id="QMEY01000008">
    <property type="protein sequence ID" value="RBQ18399.1"/>
    <property type="molecule type" value="Genomic_DNA"/>
</dbReference>
<dbReference type="Gene3D" id="1.10.3430.10">
    <property type="entry name" value="Ammonium transporter AmtB like domains"/>
    <property type="match status" value="1"/>
</dbReference>
<feature type="transmembrane region" description="Helical" evidence="8">
    <location>
        <begin position="280"/>
        <end position="300"/>
    </location>
</feature>
<dbReference type="GO" id="GO:0005886">
    <property type="term" value="C:plasma membrane"/>
    <property type="evidence" value="ECO:0007669"/>
    <property type="project" value="UniProtKB-SubCell"/>
</dbReference>